<comment type="caution">
    <text evidence="1">The sequence shown here is derived from an EMBL/GenBank/DDBJ whole genome shotgun (WGS) entry which is preliminary data.</text>
</comment>
<dbReference type="AlphaFoldDB" id="A0A8H7BBS9"/>
<dbReference type="Proteomes" id="UP000596902">
    <property type="component" value="Unassembled WGS sequence"/>
</dbReference>
<dbReference type="RefSeq" id="XP_038788972.1">
    <property type="nucleotide sequence ID" value="XM_038927694.1"/>
</dbReference>
<sequence length="144" mass="16516">MSNLWNSAKMKGCLKALSNARETCLRRLEFHHHMALPARSGPQIHRSLRALLWYVLSTGIILYRSTVWQDVRLSPRCQLSPRCCHNQSKTMRVSHGLSLTRLPDWRLDVESTYSGAVAQAKHQEEYVLAHDPLTIHTVESRPFG</sequence>
<name>A0A8H7BBS9_9PLEO</name>
<gene>
    <name evidence="1" type="ORF">GT037_002647</name>
</gene>
<evidence type="ECO:0000313" key="2">
    <source>
        <dbReference type="Proteomes" id="UP000596902"/>
    </source>
</evidence>
<reference evidence="1" key="2">
    <citation type="submission" date="2020-08" db="EMBL/GenBank/DDBJ databases">
        <title>Draft Genome Sequence of Cumin Blight Pathogen Alternaria burnsii.</title>
        <authorList>
            <person name="Feng Z."/>
        </authorList>
    </citation>
    <scope>NUCLEOTIDE SEQUENCE</scope>
    <source>
        <strain evidence="1">CBS107.38</strain>
    </source>
</reference>
<dbReference type="EMBL" id="JAAABM010000003">
    <property type="protein sequence ID" value="KAF7678899.1"/>
    <property type="molecule type" value="Genomic_DNA"/>
</dbReference>
<evidence type="ECO:0000313" key="1">
    <source>
        <dbReference type="EMBL" id="KAF7678899.1"/>
    </source>
</evidence>
<reference evidence="1" key="1">
    <citation type="submission" date="2020-01" db="EMBL/GenBank/DDBJ databases">
        <authorList>
            <person name="Feng Z.H.Z."/>
        </authorList>
    </citation>
    <scope>NUCLEOTIDE SEQUENCE</scope>
    <source>
        <strain evidence="1">CBS107.38</strain>
    </source>
</reference>
<organism evidence="1 2">
    <name type="scientific">Alternaria burnsii</name>
    <dbReference type="NCBI Taxonomy" id="1187904"/>
    <lineage>
        <taxon>Eukaryota</taxon>
        <taxon>Fungi</taxon>
        <taxon>Dikarya</taxon>
        <taxon>Ascomycota</taxon>
        <taxon>Pezizomycotina</taxon>
        <taxon>Dothideomycetes</taxon>
        <taxon>Pleosporomycetidae</taxon>
        <taxon>Pleosporales</taxon>
        <taxon>Pleosporineae</taxon>
        <taxon>Pleosporaceae</taxon>
        <taxon>Alternaria</taxon>
        <taxon>Alternaria sect. Alternaria</taxon>
    </lineage>
</organism>
<dbReference type="GeneID" id="62200872"/>
<protein>
    <submittedName>
        <fullName evidence="1">Uncharacterized protein</fullName>
    </submittedName>
</protein>
<keyword evidence="2" id="KW-1185">Reference proteome</keyword>
<proteinExistence type="predicted"/>
<accession>A0A8H7BBS9</accession>